<dbReference type="EMBL" id="CP136137">
    <property type="protein sequence ID" value="WYY06891.1"/>
    <property type="molecule type" value="Genomic_DNA"/>
</dbReference>
<dbReference type="Proteomes" id="UP001479933">
    <property type="component" value="Chromosome"/>
</dbReference>
<evidence type="ECO:0000313" key="1">
    <source>
        <dbReference type="EMBL" id="WYY06891.1"/>
    </source>
</evidence>
<gene>
    <name evidence="1" type="ORF">RVF87_17870</name>
</gene>
<organism evidence="1 2">
    <name type="scientific">Gordonia hydrophobica</name>
    <dbReference type="NCBI Taxonomy" id="40516"/>
    <lineage>
        <taxon>Bacteria</taxon>
        <taxon>Bacillati</taxon>
        <taxon>Actinomycetota</taxon>
        <taxon>Actinomycetes</taxon>
        <taxon>Mycobacteriales</taxon>
        <taxon>Gordoniaceae</taxon>
        <taxon>Gordonia</taxon>
    </lineage>
</organism>
<evidence type="ECO:0000313" key="2">
    <source>
        <dbReference type="Proteomes" id="UP001479933"/>
    </source>
</evidence>
<protein>
    <submittedName>
        <fullName evidence="1">Uncharacterized protein</fullName>
    </submittedName>
</protein>
<reference evidence="1 2" key="1">
    <citation type="journal article" date="2023" name="Virus Evol.">
        <title>Computational host range prediction-The good, the bad, and the ugly.</title>
        <authorList>
            <person name="Howell A.A."/>
            <person name="Versoza C.J."/>
            <person name="Pfeifer S.P."/>
        </authorList>
    </citation>
    <scope>NUCLEOTIDE SEQUENCE [LARGE SCALE GENOMIC DNA]</scope>
    <source>
        <strain evidence="1 2">1610/1b</strain>
    </source>
</reference>
<proteinExistence type="predicted"/>
<accession>A0ABZ2TZP9</accession>
<sequence>MAARMQCLDLDAELGELGVQPLGERRDRGLRRLVDGRVRVAAVGADRADIDDDAGPLCPEHRDERLVQRHQPEDVGLELAVRLLHGGRLQWPGLEVARVVDDRVDPPELCVGEITEGKVCGLVIDV</sequence>
<name>A0ABZ2TZP9_9ACTN</name>
<keyword evidence="2" id="KW-1185">Reference proteome</keyword>